<evidence type="ECO:0000256" key="1">
    <source>
        <dbReference type="ARBA" id="ARBA00022741"/>
    </source>
</evidence>
<comment type="catalytic activity">
    <reaction evidence="4">
        <text>dCTP + H2O + H(+) = dUTP + NH4(+)</text>
        <dbReference type="Rhea" id="RHEA:22680"/>
        <dbReference type="ChEBI" id="CHEBI:15377"/>
        <dbReference type="ChEBI" id="CHEBI:15378"/>
        <dbReference type="ChEBI" id="CHEBI:28938"/>
        <dbReference type="ChEBI" id="CHEBI:61481"/>
        <dbReference type="ChEBI" id="CHEBI:61555"/>
        <dbReference type="EC" id="3.5.4.13"/>
    </reaction>
</comment>
<dbReference type="GO" id="GO:0008829">
    <property type="term" value="F:dCTP deaminase activity"/>
    <property type="evidence" value="ECO:0007669"/>
    <property type="project" value="UniProtKB-UniRule"/>
</dbReference>
<feature type="binding site" evidence="4">
    <location>
        <position position="178"/>
    </location>
    <ligand>
        <name>dCTP</name>
        <dbReference type="ChEBI" id="CHEBI:61481"/>
    </ligand>
</feature>
<dbReference type="GO" id="GO:0006226">
    <property type="term" value="P:dUMP biosynthetic process"/>
    <property type="evidence" value="ECO:0007669"/>
    <property type="project" value="UniProtKB-UniPathway"/>
</dbReference>
<comment type="caution">
    <text evidence="4">Lacks conserved residue(s) required for the propagation of feature annotation.</text>
</comment>
<dbReference type="EMBL" id="MSCH01000003">
    <property type="protein sequence ID" value="PQJ53738.1"/>
    <property type="molecule type" value="Genomic_DNA"/>
</dbReference>
<dbReference type="FunFam" id="2.70.40.10:FF:000003">
    <property type="entry name" value="dCTP deaminase"/>
    <property type="match status" value="1"/>
</dbReference>
<comment type="caution">
    <text evidence="5">The sequence shown here is derived from an EMBL/GenBank/DDBJ whole genome shotgun (WGS) entry which is preliminary data.</text>
</comment>
<dbReference type="InterPro" id="IPR011962">
    <property type="entry name" value="dCTP_deaminase"/>
</dbReference>
<keyword evidence="3 4" id="KW-0546">Nucleotide metabolism</keyword>
<comment type="pathway">
    <text evidence="4">Pyrimidine metabolism; dUMP biosynthesis; dUMP from dCTP (dUTP route): step 1/2.</text>
</comment>
<dbReference type="RefSeq" id="WP_105052233.1">
    <property type="nucleotide sequence ID" value="NZ_BMYG01000002.1"/>
</dbReference>
<feature type="active site" description="Proton donor/acceptor" evidence="4">
    <location>
        <position position="138"/>
    </location>
</feature>
<accession>A0A2S7UVH2</accession>
<dbReference type="CDD" id="cd07557">
    <property type="entry name" value="trimeric_dUTPase"/>
    <property type="match status" value="1"/>
</dbReference>
<dbReference type="EC" id="3.5.4.13" evidence="4"/>
<comment type="function">
    <text evidence="4">Catalyzes the deamination of dCTP to dUTP.</text>
</comment>
<evidence type="ECO:0000313" key="6">
    <source>
        <dbReference type="Proteomes" id="UP000239007"/>
    </source>
</evidence>
<dbReference type="UniPathway" id="UPA00610">
    <property type="reaction ID" value="UER00665"/>
</dbReference>
<evidence type="ECO:0000313" key="5">
    <source>
        <dbReference type="EMBL" id="PQJ53738.1"/>
    </source>
</evidence>
<keyword evidence="1 4" id="KW-0547">Nucleotide-binding</keyword>
<evidence type="ECO:0000256" key="3">
    <source>
        <dbReference type="ARBA" id="ARBA00023080"/>
    </source>
</evidence>
<dbReference type="HAMAP" id="MF_00146">
    <property type="entry name" value="dCTP_deaminase"/>
    <property type="match status" value="1"/>
</dbReference>
<dbReference type="InterPro" id="IPR033704">
    <property type="entry name" value="dUTPase_trimeric"/>
</dbReference>
<evidence type="ECO:0000256" key="4">
    <source>
        <dbReference type="HAMAP-Rule" id="MF_00146"/>
    </source>
</evidence>
<dbReference type="PANTHER" id="PTHR42680:SF3">
    <property type="entry name" value="DCTP DEAMINASE"/>
    <property type="match status" value="1"/>
</dbReference>
<feature type="binding site" evidence="4">
    <location>
        <position position="171"/>
    </location>
    <ligand>
        <name>dCTP</name>
        <dbReference type="ChEBI" id="CHEBI:61481"/>
    </ligand>
</feature>
<feature type="binding site" evidence="4">
    <location>
        <position position="128"/>
    </location>
    <ligand>
        <name>dCTP</name>
        <dbReference type="ChEBI" id="CHEBI:61481"/>
    </ligand>
</feature>
<name>A0A2S7UVH2_9GAMM</name>
<dbReference type="AlphaFoldDB" id="A0A2S7UVH2"/>
<feature type="binding site" evidence="4">
    <location>
        <begin position="136"/>
        <end position="138"/>
    </location>
    <ligand>
        <name>dCTP</name>
        <dbReference type="ChEBI" id="CHEBI:61481"/>
    </ligand>
</feature>
<organism evidence="5 6">
    <name type="scientific">Psychrosphaera saromensis</name>
    <dbReference type="NCBI Taxonomy" id="716813"/>
    <lineage>
        <taxon>Bacteria</taxon>
        <taxon>Pseudomonadati</taxon>
        <taxon>Pseudomonadota</taxon>
        <taxon>Gammaproteobacteria</taxon>
        <taxon>Alteromonadales</taxon>
        <taxon>Pseudoalteromonadaceae</taxon>
        <taxon>Psychrosphaera</taxon>
    </lineage>
</organism>
<feature type="binding site" evidence="4">
    <location>
        <position position="182"/>
    </location>
    <ligand>
        <name>dCTP</name>
        <dbReference type="ChEBI" id="CHEBI:61481"/>
    </ligand>
</feature>
<comment type="similarity">
    <text evidence="4">Belongs to the dCTP deaminase family.</text>
</comment>
<comment type="subunit">
    <text evidence="4">Homotrimer.</text>
</comment>
<feature type="binding site" evidence="4">
    <location>
        <begin position="110"/>
        <end position="115"/>
    </location>
    <ligand>
        <name>dCTP</name>
        <dbReference type="ChEBI" id="CHEBI:61481"/>
    </ligand>
</feature>
<keyword evidence="2 4" id="KW-0378">Hydrolase</keyword>
<dbReference type="Proteomes" id="UP000239007">
    <property type="component" value="Unassembled WGS sequence"/>
</dbReference>
<reference evidence="5 6" key="1">
    <citation type="submission" date="2016-12" db="EMBL/GenBank/DDBJ databases">
        <title>Diversity of luminous bacteria.</title>
        <authorList>
            <person name="Yoshizawa S."/>
            <person name="Kogure K."/>
        </authorList>
    </citation>
    <scope>NUCLEOTIDE SEQUENCE [LARGE SCALE GENOMIC DNA]</scope>
    <source>
        <strain evidence="5 6">SA4-48</strain>
    </source>
</reference>
<dbReference type="GO" id="GO:0015949">
    <property type="term" value="P:nucleobase-containing small molecule interconversion"/>
    <property type="evidence" value="ECO:0007669"/>
    <property type="project" value="TreeGrafter"/>
</dbReference>
<dbReference type="Pfam" id="PF22769">
    <property type="entry name" value="DCD"/>
    <property type="match status" value="1"/>
</dbReference>
<dbReference type="Gene3D" id="2.70.40.10">
    <property type="match status" value="1"/>
</dbReference>
<dbReference type="GO" id="GO:0006229">
    <property type="term" value="P:dUTP biosynthetic process"/>
    <property type="evidence" value="ECO:0007669"/>
    <property type="project" value="UniProtKB-UniRule"/>
</dbReference>
<gene>
    <name evidence="4" type="primary">dcd</name>
    <name evidence="5" type="ORF">BTO11_08725</name>
</gene>
<dbReference type="PANTHER" id="PTHR42680">
    <property type="entry name" value="DCTP DEAMINASE"/>
    <property type="match status" value="1"/>
</dbReference>
<dbReference type="OrthoDB" id="9780956at2"/>
<keyword evidence="6" id="KW-1185">Reference proteome</keyword>
<sequence length="194" mass="21120">MRLCDTDIIKCLNDNKIAISPRPSDDAISGVTVDLTLGNKFRVFQEHSAPYIDLSGPKHETEIALESIMSDEIIIDADKAFFLHPGELALAMTHESITLPSDLVGWLDGRSSLARLGLMVHVTAHRIDPGWSGNIVLEFYNSGKLPLALKPQMKIGALSFETMSAPAAKPYTSRVDAKYKNQAGADGSRINQDG</sequence>
<protein>
    <recommendedName>
        <fullName evidence="4">dCTP deaminase</fullName>
        <ecNumber evidence="4">3.5.4.13</ecNumber>
    </recommendedName>
    <alternativeName>
        <fullName evidence="4">Deoxycytidine triphosphate deaminase</fullName>
    </alternativeName>
</protein>
<dbReference type="NCBIfam" id="TIGR02274">
    <property type="entry name" value="dCTP_deam"/>
    <property type="match status" value="1"/>
</dbReference>
<dbReference type="SUPFAM" id="SSF51283">
    <property type="entry name" value="dUTPase-like"/>
    <property type="match status" value="1"/>
</dbReference>
<evidence type="ECO:0000256" key="2">
    <source>
        <dbReference type="ARBA" id="ARBA00022801"/>
    </source>
</evidence>
<dbReference type="GO" id="GO:0000166">
    <property type="term" value="F:nucleotide binding"/>
    <property type="evidence" value="ECO:0007669"/>
    <property type="project" value="UniProtKB-KW"/>
</dbReference>
<dbReference type="InterPro" id="IPR036157">
    <property type="entry name" value="dUTPase-like_sf"/>
</dbReference>
<proteinExistence type="inferred from homology"/>